<comment type="caution">
    <text evidence="1">The sequence shown here is derived from an EMBL/GenBank/DDBJ whole genome shotgun (WGS) entry which is preliminary data.</text>
</comment>
<evidence type="ECO:0000313" key="2">
    <source>
        <dbReference type="Proteomes" id="UP000226431"/>
    </source>
</evidence>
<protein>
    <submittedName>
        <fullName evidence="1">Uncharacterized protein</fullName>
    </submittedName>
</protein>
<proteinExistence type="predicted"/>
<dbReference type="OrthoDB" id="4912623at2759"/>
<evidence type="ECO:0000313" key="1">
    <source>
        <dbReference type="EMBL" id="PHH76031.1"/>
    </source>
</evidence>
<sequence length="258" mass="30008">MASDPHSAVYIPGPITDINQIIGILDYDEEMVQERWDRYQNDEEPDEPDDERRLFSIPATTVNVMFSTDPDAEFVLIEHKSDTSFFRSLKDYMCCDAEKGIFAYRGEIRFFRQFFTFIVRLIHLDVIKGVVVAPLGLKPIAEPDRNGVSIDGVCPWREREQYEEIIMTMACVLILDNGPDFDEWLRTPILVKPVRPCLELGPGDRFVEKPRDETSSSWYDEVVAMEDILFEKVVCIADIVFASYYNGDRYRYFLRFGH</sequence>
<dbReference type="AlphaFoldDB" id="A0A2C5ZA39"/>
<reference evidence="1 2" key="1">
    <citation type="submission" date="2017-06" db="EMBL/GenBank/DDBJ databases">
        <title>Ant-infecting Ophiocordyceps genomes reveal a high diversity of potential behavioral manipulation genes and a possible major role for enterotoxins.</title>
        <authorList>
            <person name="De Bekker C."/>
            <person name="Evans H.C."/>
            <person name="Brachmann A."/>
            <person name="Hughes D.P."/>
        </authorList>
    </citation>
    <scope>NUCLEOTIDE SEQUENCE [LARGE SCALE GENOMIC DNA]</scope>
    <source>
        <strain evidence="1 2">Map16</strain>
    </source>
</reference>
<name>A0A2C5ZA39_9HYPO</name>
<dbReference type="Proteomes" id="UP000226431">
    <property type="component" value="Unassembled WGS sequence"/>
</dbReference>
<dbReference type="EMBL" id="NJES01000183">
    <property type="protein sequence ID" value="PHH76031.1"/>
    <property type="molecule type" value="Genomic_DNA"/>
</dbReference>
<accession>A0A2C5ZA39</accession>
<organism evidence="1 2">
    <name type="scientific">Ophiocordyceps camponoti-rufipedis</name>
    <dbReference type="NCBI Taxonomy" id="2004952"/>
    <lineage>
        <taxon>Eukaryota</taxon>
        <taxon>Fungi</taxon>
        <taxon>Dikarya</taxon>
        <taxon>Ascomycota</taxon>
        <taxon>Pezizomycotina</taxon>
        <taxon>Sordariomycetes</taxon>
        <taxon>Hypocreomycetidae</taxon>
        <taxon>Hypocreales</taxon>
        <taxon>Ophiocordycipitaceae</taxon>
        <taxon>Ophiocordyceps</taxon>
    </lineage>
</organism>
<keyword evidence="2" id="KW-1185">Reference proteome</keyword>
<gene>
    <name evidence="1" type="ORF">CDD80_1870</name>
</gene>